<organism evidence="2 3">
    <name type="scientific">Schistosoma japonicum</name>
    <name type="common">Blood fluke</name>
    <dbReference type="NCBI Taxonomy" id="6182"/>
    <lineage>
        <taxon>Eukaryota</taxon>
        <taxon>Metazoa</taxon>
        <taxon>Spiralia</taxon>
        <taxon>Lophotrochozoa</taxon>
        <taxon>Platyhelminthes</taxon>
        <taxon>Trematoda</taxon>
        <taxon>Digenea</taxon>
        <taxon>Strigeidida</taxon>
        <taxon>Schistosomatoidea</taxon>
        <taxon>Schistosomatidae</taxon>
        <taxon>Schistosoma</taxon>
    </lineage>
</organism>
<keyword evidence="3" id="KW-1185">Reference proteome</keyword>
<accession>A0A4Z2DVW1</accession>
<dbReference type="EMBL" id="SKCS01000021">
    <property type="protein sequence ID" value="TNN20684.1"/>
    <property type="molecule type" value="Genomic_DNA"/>
</dbReference>
<evidence type="ECO:0000256" key="1">
    <source>
        <dbReference type="SAM" id="MobiDB-lite"/>
    </source>
</evidence>
<feature type="compositionally biased region" description="Polar residues" evidence="1">
    <location>
        <begin position="88"/>
        <end position="99"/>
    </location>
</feature>
<proteinExistence type="predicted"/>
<protein>
    <submittedName>
        <fullName evidence="2">Uncharacterized protein</fullName>
    </submittedName>
</protein>
<dbReference type="AlphaFoldDB" id="A0A4Z2DVW1"/>
<dbReference type="Proteomes" id="UP000311919">
    <property type="component" value="Unassembled WGS sequence"/>
</dbReference>
<reference evidence="2 3" key="1">
    <citation type="submission" date="2019-03" db="EMBL/GenBank/DDBJ databases">
        <title>An improved genome assembly of the fluke Schistosoma japonicum.</title>
        <authorList>
            <person name="Hu W."/>
            <person name="Luo F."/>
            <person name="Yin M."/>
            <person name="Mo X."/>
            <person name="Sun C."/>
            <person name="Wu Q."/>
            <person name="Zhu B."/>
            <person name="Xiang M."/>
            <person name="Wang J."/>
            <person name="Wang Y."/>
            <person name="Zhang T."/>
            <person name="Xu B."/>
            <person name="Zheng H."/>
            <person name="Feng Z."/>
        </authorList>
    </citation>
    <scope>NUCLEOTIDE SEQUENCE [LARGE SCALE GENOMIC DNA]</scope>
    <source>
        <strain evidence="2">HuSjv2</strain>
        <tissue evidence="2">Worms</tissue>
    </source>
</reference>
<evidence type="ECO:0000313" key="3">
    <source>
        <dbReference type="Proteomes" id="UP000311919"/>
    </source>
</evidence>
<feature type="compositionally biased region" description="Low complexity" evidence="1">
    <location>
        <begin position="108"/>
        <end position="121"/>
    </location>
</feature>
<evidence type="ECO:0000313" key="2">
    <source>
        <dbReference type="EMBL" id="TNN20684.1"/>
    </source>
</evidence>
<comment type="caution">
    <text evidence="2">The sequence shown here is derived from an EMBL/GenBank/DDBJ whole genome shotgun (WGS) entry which is preliminary data.</text>
</comment>
<name>A0A4Z2DVW1_SCHJA</name>
<sequence>MKSLHDSDISPTVALNSQSINVRLNEMITKDSNIHVPLTSSSITTTASTISGSVVTLIKSKQYFGDYASTNVTSQSQVAAKQATRSIRSLSENKQSGKFQSYHHHTKTTTTSTKTTTVSTSLDTPDQSIRLTRSTVMRLNKMNSGPNLRSHSLRGK</sequence>
<gene>
    <name evidence="2" type="ORF">EWB00_003413</name>
</gene>
<dbReference type="STRING" id="6182.A0A4Z2DVW1"/>
<feature type="region of interest" description="Disordered" evidence="1">
    <location>
        <begin position="88"/>
        <end position="128"/>
    </location>
</feature>